<reference evidence="3 4" key="2">
    <citation type="submission" date="2018-11" db="EMBL/GenBank/DDBJ databases">
        <authorList>
            <consortium name="Pathogen Informatics"/>
        </authorList>
    </citation>
    <scope>NUCLEOTIDE SEQUENCE [LARGE SCALE GENOMIC DNA]</scope>
</reference>
<evidence type="ECO:0000313" key="3">
    <source>
        <dbReference type="EMBL" id="VDL81945.1"/>
    </source>
</evidence>
<dbReference type="WBParaSite" id="NBR_0001822301-mRNA-1">
    <property type="protein sequence ID" value="NBR_0001822301-mRNA-1"/>
    <property type="gene ID" value="NBR_0001822301"/>
</dbReference>
<dbReference type="STRING" id="27835.A0A0N4YM49"/>
<accession>A0A0N4YM49</accession>
<sequence length="262" mass="30401">MRAVLVLLISLSTIHLNEGRLVNGRDFDKVKLDKAGYEKVQTIHYNWYLHSVKAIMGQLGKDVLPKLDRNSRRQFLRCLNGIVDKRDMVSAARCLIEAKEKLDDKTRPFSESTENMSSSRQQHLQDVPSFVRKPTRIQKSRPLRKRKLGPKLHSTKWIRHLPDGGTLQLHIKKQKEKKLWRKYMMLTKTAASKNWRYRSVRRVKRSLRRLVADEVSKSDSDGFQVVNMDKAPSLLSRAEKSVVSRVTRLVKTVLHPNEAANK</sequence>
<protein>
    <submittedName>
        <fullName evidence="3 5">Uncharacterized protein</fullName>
    </submittedName>
</protein>
<dbReference type="EMBL" id="UYSL01023261">
    <property type="protein sequence ID" value="VDL81945.1"/>
    <property type="molecule type" value="Genomic_DNA"/>
</dbReference>
<reference evidence="5" key="1">
    <citation type="submission" date="2017-02" db="UniProtKB">
        <authorList>
            <consortium name="WormBaseParasite"/>
        </authorList>
    </citation>
    <scope>IDENTIFICATION</scope>
</reference>
<name>A0A0N4YM49_NIPBR</name>
<proteinExistence type="predicted"/>
<keyword evidence="4" id="KW-1185">Reference proteome</keyword>
<dbReference type="AlphaFoldDB" id="A0A0N4YM49"/>
<keyword evidence="2" id="KW-0732">Signal</keyword>
<organism evidence="5">
    <name type="scientific">Nippostrongylus brasiliensis</name>
    <name type="common">Rat hookworm</name>
    <dbReference type="NCBI Taxonomy" id="27835"/>
    <lineage>
        <taxon>Eukaryota</taxon>
        <taxon>Metazoa</taxon>
        <taxon>Ecdysozoa</taxon>
        <taxon>Nematoda</taxon>
        <taxon>Chromadorea</taxon>
        <taxon>Rhabditida</taxon>
        <taxon>Rhabditina</taxon>
        <taxon>Rhabditomorpha</taxon>
        <taxon>Strongyloidea</taxon>
        <taxon>Heligmosomidae</taxon>
        <taxon>Nippostrongylus</taxon>
    </lineage>
</organism>
<feature type="compositionally biased region" description="Polar residues" evidence="1">
    <location>
        <begin position="109"/>
        <end position="124"/>
    </location>
</feature>
<evidence type="ECO:0000313" key="5">
    <source>
        <dbReference type="WBParaSite" id="NBR_0001822301-mRNA-1"/>
    </source>
</evidence>
<evidence type="ECO:0000256" key="2">
    <source>
        <dbReference type="SAM" id="SignalP"/>
    </source>
</evidence>
<evidence type="ECO:0000256" key="1">
    <source>
        <dbReference type="SAM" id="MobiDB-lite"/>
    </source>
</evidence>
<feature type="region of interest" description="Disordered" evidence="1">
    <location>
        <begin position="106"/>
        <end position="125"/>
    </location>
</feature>
<gene>
    <name evidence="3" type="ORF">NBR_LOCUS18224</name>
</gene>
<dbReference type="Proteomes" id="UP000271162">
    <property type="component" value="Unassembled WGS sequence"/>
</dbReference>
<feature type="chain" id="PRO_5043125819" evidence="2">
    <location>
        <begin position="20"/>
        <end position="262"/>
    </location>
</feature>
<evidence type="ECO:0000313" key="4">
    <source>
        <dbReference type="Proteomes" id="UP000271162"/>
    </source>
</evidence>
<feature type="signal peptide" evidence="2">
    <location>
        <begin position="1"/>
        <end position="19"/>
    </location>
</feature>